<reference evidence="1" key="1">
    <citation type="submission" date="2014-11" db="EMBL/GenBank/DDBJ databases">
        <authorList>
            <person name="Amaro Gonzalez C."/>
        </authorList>
    </citation>
    <scope>NUCLEOTIDE SEQUENCE</scope>
</reference>
<accession>A0A0E9PR87</accession>
<dbReference type="AlphaFoldDB" id="A0A0E9PR87"/>
<reference evidence="1" key="2">
    <citation type="journal article" date="2015" name="Fish Shellfish Immunol.">
        <title>Early steps in the European eel (Anguilla anguilla)-Vibrio vulnificus interaction in the gills: Role of the RtxA13 toxin.</title>
        <authorList>
            <person name="Callol A."/>
            <person name="Pajuelo D."/>
            <person name="Ebbesson L."/>
            <person name="Teles M."/>
            <person name="MacKenzie S."/>
            <person name="Amaro C."/>
        </authorList>
    </citation>
    <scope>NUCLEOTIDE SEQUENCE</scope>
</reference>
<organism evidence="1">
    <name type="scientific">Anguilla anguilla</name>
    <name type="common">European freshwater eel</name>
    <name type="synonym">Muraena anguilla</name>
    <dbReference type="NCBI Taxonomy" id="7936"/>
    <lineage>
        <taxon>Eukaryota</taxon>
        <taxon>Metazoa</taxon>
        <taxon>Chordata</taxon>
        <taxon>Craniata</taxon>
        <taxon>Vertebrata</taxon>
        <taxon>Euteleostomi</taxon>
        <taxon>Actinopterygii</taxon>
        <taxon>Neopterygii</taxon>
        <taxon>Teleostei</taxon>
        <taxon>Anguilliformes</taxon>
        <taxon>Anguillidae</taxon>
        <taxon>Anguilla</taxon>
    </lineage>
</organism>
<evidence type="ECO:0000313" key="1">
    <source>
        <dbReference type="EMBL" id="JAH06782.1"/>
    </source>
</evidence>
<proteinExistence type="predicted"/>
<protein>
    <submittedName>
        <fullName evidence="1">Uncharacterized protein</fullName>
    </submittedName>
</protein>
<dbReference type="EMBL" id="GBXM01101795">
    <property type="protein sequence ID" value="JAH06782.1"/>
    <property type="molecule type" value="Transcribed_RNA"/>
</dbReference>
<sequence length="76" mass="8616">MVGPVVPYPHASFTRNACTNTHTHNHFLSAFAGWDCETSSRPQVAPLSFRSLSLTYERDVPKASRTGWIIRIVYHK</sequence>
<name>A0A0E9PR87_ANGAN</name>